<evidence type="ECO:0000256" key="1">
    <source>
        <dbReference type="ARBA" id="ARBA00001947"/>
    </source>
</evidence>
<feature type="region of interest" description="Disordered" evidence="5">
    <location>
        <begin position="216"/>
        <end position="296"/>
    </location>
</feature>
<reference evidence="7 8" key="1">
    <citation type="submission" date="2024-09" db="EMBL/GenBank/DDBJ databases">
        <authorList>
            <person name="D'Angelo T."/>
        </authorList>
    </citation>
    <scope>NUCLEOTIDE SEQUENCE [LARGE SCALE GENOMIC DNA]</scope>
    <source>
        <strain evidence="7">SAG AM-311-F02</strain>
    </source>
</reference>
<dbReference type="InterPro" id="IPR036266">
    <property type="entry name" value="SecA_Wing/Scaffold_sf"/>
</dbReference>
<comment type="cofactor">
    <cofactor evidence="1">
        <name>Zn(2+)</name>
        <dbReference type="ChEBI" id="CHEBI:29105"/>
    </cofactor>
</comment>
<gene>
    <name evidence="7" type="ORF">ACFL2Z_05315</name>
</gene>
<dbReference type="SUPFAM" id="SSF81886">
    <property type="entry name" value="Helical scaffold and wing domains of SecA"/>
    <property type="match status" value="1"/>
</dbReference>
<proteinExistence type="predicted"/>
<evidence type="ECO:0000313" key="8">
    <source>
        <dbReference type="Proteomes" id="UP001594288"/>
    </source>
</evidence>
<dbReference type="PANTHER" id="PTHR30612:SF0">
    <property type="entry name" value="CHLOROPLAST PROTEIN-TRANSPORTING ATPASE"/>
    <property type="match status" value="1"/>
</dbReference>
<dbReference type="Proteomes" id="UP001594288">
    <property type="component" value="Unassembled WGS sequence"/>
</dbReference>
<evidence type="ECO:0000259" key="6">
    <source>
        <dbReference type="Pfam" id="PF07516"/>
    </source>
</evidence>
<dbReference type="InterPro" id="IPR000185">
    <property type="entry name" value="SecA"/>
</dbReference>
<sequence>MKSFLCFGAPRRLVDRVEGNNFAVRKHLLEYDDVMNKQREVIYDRRLVALESEDMSADVRSMIEAAVDRKVEERLAGGDQPEEWDLDGLRQELETLFVWRFDFGQDLGPGTQPGQITDMATTAALAAYDAKQKEVGYEAIKSIERGLLLYVIDRRWRDHLYDLDGVRAGIGLRAYGQKDPLIEYKSEAYQLFIKMRDSIDEETVSLIFHGRFVRPEDERRQAQPAMRAFKPDAGAQRPAAPPPVQGPMAGAAPGSRRDRPRRAPSGRKPQVVEPKVGRNDPCPCGSGKKYKKCCGH</sequence>
<dbReference type="InterPro" id="IPR004027">
    <property type="entry name" value="SEC_C_motif"/>
</dbReference>
<keyword evidence="8" id="KW-1185">Reference proteome</keyword>
<dbReference type="Pfam" id="PF02810">
    <property type="entry name" value="SEC-C"/>
    <property type="match status" value="1"/>
</dbReference>
<keyword evidence="3" id="KW-0479">Metal-binding</keyword>
<evidence type="ECO:0000256" key="3">
    <source>
        <dbReference type="ARBA" id="ARBA00022723"/>
    </source>
</evidence>
<dbReference type="PANTHER" id="PTHR30612">
    <property type="entry name" value="SECA INNER MEMBRANE COMPONENT OF SEC PROTEIN SECRETION SYSTEM"/>
    <property type="match status" value="1"/>
</dbReference>
<dbReference type="InterPro" id="IPR011116">
    <property type="entry name" value="SecA_Wing/Scaffold"/>
</dbReference>
<evidence type="ECO:0000256" key="4">
    <source>
        <dbReference type="ARBA" id="ARBA00022833"/>
    </source>
</evidence>
<name>A0ABV6YQF0_UNCEI</name>
<protein>
    <submittedName>
        <fullName evidence="7">SEC-C metal-binding domain-containing protein</fullName>
    </submittedName>
</protein>
<evidence type="ECO:0000313" key="7">
    <source>
        <dbReference type="EMBL" id="MFC1800304.1"/>
    </source>
</evidence>
<dbReference type="Pfam" id="PF07516">
    <property type="entry name" value="SecA_SW"/>
    <property type="match status" value="1"/>
</dbReference>
<evidence type="ECO:0000256" key="2">
    <source>
        <dbReference type="ARBA" id="ARBA00022490"/>
    </source>
</evidence>
<dbReference type="Gene3D" id="1.10.3060.10">
    <property type="entry name" value="Helical scaffold and wing domains of SecA"/>
    <property type="match status" value="1"/>
</dbReference>
<keyword evidence="2" id="KW-0963">Cytoplasm</keyword>
<comment type="caution">
    <text evidence="7">The sequence shown here is derived from an EMBL/GenBank/DDBJ whole genome shotgun (WGS) entry which is preliminary data.</text>
</comment>
<feature type="domain" description="SecA Wing/Scaffold" evidence="6">
    <location>
        <begin position="16"/>
        <end position="209"/>
    </location>
</feature>
<dbReference type="Gene3D" id="3.10.450.50">
    <property type="match status" value="1"/>
</dbReference>
<organism evidence="7 8">
    <name type="scientific">Eiseniibacteriota bacterium</name>
    <dbReference type="NCBI Taxonomy" id="2212470"/>
    <lineage>
        <taxon>Bacteria</taxon>
        <taxon>Candidatus Eiseniibacteriota</taxon>
    </lineage>
</organism>
<accession>A0ABV6YQF0</accession>
<dbReference type="EMBL" id="JBHPEI010000111">
    <property type="protein sequence ID" value="MFC1800304.1"/>
    <property type="molecule type" value="Genomic_DNA"/>
</dbReference>
<evidence type="ECO:0000256" key="5">
    <source>
        <dbReference type="SAM" id="MobiDB-lite"/>
    </source>
</evidence>
<keyword evidence="4" id="KW-0862">Zinc</keyword>